<evidence type="ECO:0000313" key="2">
    <source>
        <dbReference type="EMBL" id="ESA15160.1"/>
    </source>
</evidence>
<name>U9U474_RHIID</name>
<dbReference type="HOGENOM" id="CLU_1849988_0_0_1"/>
<sequence length="139" mass="16221">WKVLLETNGIPKFSGKYGISGLPGIFFFWKFSKTIYLPYSNTWLANCISMIIIRKIKIEANVILLEGSATLSRLDGFEKQLEERELRIQQWENNIKKTIEAQVAEEHKFLKAFFIITVIVIFTHDYLDDLTISLVLYDK</sequence>
<keyword evidence="1" id="KW-0175">Coiled coil</keyword>
<feature type="non-terminal residue" evidence="2">
    <location>
        <position position="1"/>
    </location>
</feature>
<evidence type="ECO:0000256" key="1">
    <source>
        <dbReference type="SAM" id="Coils"/>
    </source>
</evidence>
<feature type="coiled-coil region" evidence="1">
    <location>
        <begin position="74"/>
        <end position="101"/>
    </location>
</feature>
<dbReference type="AlphaFoldDB" id="U9U474"/>
<dbReference type="EMBL" id="KI282228">
    <property type="protein sequence ID" value="ESA15160.1"/>
    <property type="molecule type" value="Genomic_DNA"/>
</dbReference>
<reference evidence="2" key="1">
    <citation type="submission" date="2013-07" db="EMBL/GenBank/DDBJ databases">
        <title>The genome of an arbuscular mycorrhizal fungus provides insights into the evolution of the oldest plant symbiosis.</title>
        <authorList>
            <consortium name="DOE Joint Genome Institute"/>
            <person name="Tisserant E."/>
            <person name="Malbreil M."/>
            <person name="Kuo A."/>
            <person name="Kohler A."/>
            <person name="Symeonidi A."/>
            <person name="Balestrini R."/>
            <person name="Charron P."/>
            <person name="Duensing N."/>
            <person name="Frei-dit-Frey N."/>
            <person name="Gianinazzi-Pearson V."/>
            <person name="Gilbert B."/>
            <person name="Handa Y."/>
            <person name="Hijri M."/>
            <person name="Kaul R."/>
            <person name="Kawaguchi M."/>
            <person name="Krajinski F."/>
            <person name="Lammers P."/>
            <person name="Lapierre D."/>
            <person name="Masclaux F.G."/>
            <person name="Murat C."/>
            <person name="Morin E."/>
            <person name="Ndikumana S."/>
            <person name="Pagni M."/>
            <person name="Petitpierre D."/>
            <person name="Requena N."/>
            <person name="Rosikiewicz P."/>
            <person name="Riley R."/>
            <person name="Saito K."/>
            <person name="San Clemente H."/>
            <person name="Shapiro H."/>
            <person name="van Tuinen D."/>
            <person name="Becard G."/>
            <person name="Bonfante P."/>
            <person name="Paszkowski U."/>
            <person name="Shachar-Hill Y."/>
            <person name="Young J.P."/>
            <person name="Sanders I.R."/>
            <person name="Henrissat B."/>
            <person name="Rensing S.A."/>
            <person name="Grigoriev I.V."/>
            <person name="Corradi N."/>
            <person name="Roux C."/>
            <person name="Martin F."/>
        </authorList>
    </citation>
    <scope>NUCLEOTIDE SEQUENCE</scope>
    <source>
        <strain evidence="2">DAOM 197198</strain>
    </source>
</reference>
<protein>
    <submittedName>
        <fullName evidence="2">Uncharacterized protein</fullName>
    </submittedName>
</protein>
<organism evidence="2">
    <name type="scientific">Rhizophagus irregularis (strain DAOM 181602 / DAOM 197198 / MUCL 43194)</name>
    <name type="common">Arbuscular mycorrhizal fungus</name>
    <name type="synonym">Glomus intraradices</name>
    <dbReference type="NCBI Taxonomy" id="747089"/>
    <lineage>
        <taxon>Eukaryota</taxon>
        <taxon>Fungi</taxon>
        <taxon>Fungi incertae sedis</taxon>
        <taxon>Mucoromycota</taxon>
        <taxon>Glomeromycotina</taxon>
        <taxon>Glomeromycetes</taxon>
        <taxon>Glomerales</taxon>
        <taxon>Glomeraceae</taxon>
        <taxon>Rhizophagus</taxon>
    </lineage>
</organism>
<proteinExistence type="predicted"/>
<accession>U9U474</accession>
<dbReference type="VEuPathDB" id="FungiDB:RhiirFUN_012383"/>
<gene>
    <name evidence="2" type="ORF">GLOINDRAFT_95072</name>
</gene>